<dbReference type="HOGENOM" id="CLU_2322906_0_0_1"/>
<keyword evidence="4" id="KW-1185">Reference proteome</keyword>
<dbReference type="PaxDb" id="6945-B7P3I3"/>
<dbReference type="InParanoid" id="B7P3I3"/>
<evidence type="ECO:0000313" key="2">
    <source>
        <dbReference type="EMBL" id="EEC01155.1"/>
    </source>
</evidence>
<dbReference type="VEuPathDB" id="VectorBase:ISCI000930"/>
<feature type="compositionally biased region" description="Basic and acidic residues" evidence="1">
    <location>
        <begin position="46"/>
        <end position="99"/>
    </location>
</feature>
<name>B7P3I3_IXOSC</name>
<proteinExistence type="predicted"/>
<sequence length="99" mass="11975">MHQRRKGPKEGARQGQAYGQRPSLKDKQSKERSRDGNQKRKSRQQLFEHAKRSTDDVPHQMLDRRAIWVEHERERKGERFPEDQDEDNRDKVQARKEKK</sequence>
<protein>
    <submittedName>
        <fullName evidence="2 3">Uncharacterized protein</fullName>
    </submittedName>
</protein>
<accession>B7P3I3</accession>
<dbReference type="AlphaFoldDB" id="B7P3I3"/>
<dbReference type="EMBL" id="ABJB010422432">
    <property type="status" value="NOT_ANNOTATED_CDS"/>
    <property type="molecule type" value="Genomic_DNA"/>
</dbReference>
<feature type="compositionally biased region" description="Basic and acidic residues" evidence="1">
    <location>
        <begin position="23"/>
        <end position="38"/>
    </location>
</feature>
<feature type="region of interest" description="Disordered" evidence="1">
    <location>
        <begin position="1"/>
        <end position="99"/>
    </location>
</feature>
<reference evidence="3" key="2">
    <citation type="submission" date="2020-05" db="UniProtKB">
        <authorList>
            <consortium name="EnsemblMetazoa"/>
        </authorList>
    </citation>
    <scope>IDENTIFICATION</scope>
    <source>
        <strain evidence="3">wikel</strain>
    </source>
</reference>
<evidence type="ECO:0000313" key="4">
    <source>
        <dbReference type="Proteomes" id="UP000001555"/>
    </source>
</evidence>
<dbReference type="Proteomes" id="UP000001555">
    <property type="component" value="Unassembled WGS sequence"/>
</dbReference>
<dbReference type="EnsemblMetazoa" id="ISCW000930-RA">
    <property type="protein sequence ID" value="ISCW000930-PA"/>
    <property type="gene ID" value="ISCW000930"/>
</dbReference>
<dbReference type="EMBL" id="ABJB010593162">
    <property type="status" value="NOT_ANNOTATED_CDS"/>
    <property type="molecule type" value="Genomic_DNA"/>
</dbReference>
<organism>
    <name type="scientific">Ixodes scapularis</name>
    <name type="common">Black-legged tick</name>
    <name type="synonym">Deer tick</name>
    <dbReference type="NCBI Taxonomy" id="6945"/>
    <lineage>
        <taxon>Eukaryota</taxon>
        <taxon>Metazoa</taxon>
        <taxon>Ecdysozoa</taxon>
        <taxon>Arthropoda</taxon>
        <taxon>Chelicerata</taxon>
        <taxon>Arachnida</taxon>
        <taxon>Acari</taxon>
        <taxon>Parasitiformes</taxon>
        <taxon>Ixodida</taxon>
        <taxon>Ixodoidea</taxon>
        <taxon>Ixodidae</taxon>
        <taxon>Ixodinae</taxon>
        <taxon>Ixodes</taxon>
    </lineage>
</organism>
<gene>
    <name evidence="2" type="ORF">IscW_ISCW000930</name>
</gene>
<evidence type="ECO:0000256" key="1">
    <source>
        <dbReference type="SAM" id="MobiDB-lite"/>
    </source>
</evidence>
<dbReference type="VEuPathDB" id="VectorBase:ISCW000930"/>
<reference evidence="2 4" key="1">
    <citation type="submission" date="2008-03" db="EMBL/GenBank/DDBJ databases">
        <title>Annotation of Ixodes scapularis.</title>
        <authorList>
            <consortium name="Ixodes scapularis Genome Project Consortium"/>
            <person name="Caler E."/>
            <person name="Hannick L.I."/>
            <person name="Bidwell S."/>
            <person name="Joardar V."/>
            <person name="Thiagarajan M."/>
            <person name="Amedeo P."/>
            <person name="Galinsky K.J."/>
            <person name="Schobel S."/>
            <person name="Inman J."/>
            <person name="Hostetler J."/>
            <person name="Miller J."/>
            <person name="Hammond M."/>
            <person name="Megy K."/>
            <person name="Lawson D."/>
            <person name="Kodira C."/>
            <person name="Sutton G."/>
            <person name="Meyer J."/>
            <person name="Hill C.A."/>
            <person name="Birren B."/>
            <person name="Nene V."/>
            <person name="Collins F."/>
            <person name="Alarcon-Chaidez F."/>
            <person name="Wikel S."/>
            <person name="Strausberg R."/>
        </authorList>
    </citation>
    <scope>NUCLEOTIDE SEQUENCE [LARGE SCALE GENOMIC DNA]</scope>
    <source>
        <strain evidence="4">Wikel</strain>
        <strain evidence="2">Wikel colony</strain>
    </source>
</reference>
<dbReference type="EMBL" id="DS628990">
    <property type="protein sequence ID" value="EEC01155.1"/>
    <property type="molecule type" value="Genomic_DNA"/>
</dbReference>
<evidence type="ECO:0000313" key="3">
    <source>
        <dbReference type="EnsemblMetazoa" id="ISCW000930-PA"/>
    </source>
</evidence>